<dbReference type="PANTHER" id="PTHR10859:SF114">
    <property type="entry name" value="DOLICHOL-PHOSPHATE MANNOSYLTRANSFERASE"/>
    <property type="match status" value="1"/>
</dbReference>
<evidence type="ECO:0000259" key="7">
    <source>
        <dbReference type="Pfam" id="PF04138"/>
    </source>
</evidence>
<sequence length="400" mass="45458">MNSVEDSFYRAFLYLDLEFLRKTINLILLLFKYKEFLSIYLYTFPIIKERGVNMNYLVIPAYEPDYNLIKLIEKIHNKSDFCIIVIDDGSSAKCQDIFARAANFATVLRHQVNQGKGQALKTAFEHIQFLNKPGTVVTADADGQHRIWDIFRSLTKSNENPNTLVLGVRAFTGKVPLRSRFGNSLTRILFKLQTGVAVSDTQTGLRAFSTDMIPFMLKIEGQRYEYEMNMLLEASQVYPILEVPIETVYINDNEASHFRPIRDGLMIYKNILKFALSSFSSFIVDYVVYALSILCLSFIPTGLRVLLSNGLARVTSSIFNFSTNKKLVFKNKASSFKTGSGYFGLAVGLFILDTILIRLFNSGLGVDLLIAKILVGIMLFILSWTVQTRFIFKERTCSPL</sequence>
<evidence type="ECO:0000256" key="1">
    <source>
        <dbReference type="ARBA" id="ARBA00004141"/>
    </source>
</evidence>
<dbReference type="Pfam" id="PF04138">
    <property type="entry name" value="GtrA_DPMS_TM"/>
    <property type="match status" value="1"/>
</dbReference>
<keyword evidence="2 5" id="KW-0812">Transmembrane</keyword>
<evidence type="ECO:0000259" key="6">
    <source>
        <dbReference type="Pfam" id="PF00535"/>
    </source>
</evidence>
<evidence type="ECO:0000313" key="8">
    <source>
        <dbReference type="EMBL" id="KXU08802.1"/>
    </source>
</evidence>
<feature type="transmembrane region" description="Helical" evidence="5">
    <location>
        <begin position="286"/>
        <end position="307"/>
    </location>
</feature>
<organism evidence="8 9">
    <name type="scientific">Streptococcus oralis</name>
    <dbReference type="NCBI Taxonomy" id="1303"/>
    <lineage>
        <taxon>Bacteria</taxon>
        <taxon>Bacillati</taxon>
        <taxon>Bacillota</taxon>
        <taxon>Bacilli</taxon>
        <taxon>Lactobacillales</taxon>
        <taxon>Streptococcaceae</taxon>
        <taxon>Streptococcus</taxon>
    </lineage>
</organism>
<proteinExistence type="predicted"/>
<dbReference type="InterPro" id="IPR001173">
    <property type="entry name" value="Glyco_trans_2-like"/>
</dbReference>
<evidence type="ECO:0000256" key="3">
    <source>
        <dbReference type="ARBA" id="ARBA00022989"/>
    </source>
</evidence>
<dbReference type="Proteomes" id="UP000071369">
    <property type="component" value="Unassembled WGS sequence"/>
</dbReference>
<dbReference type="GO" id="GO:0006487">
    <property type="term" value="P:protein N-linked glycosylation"/>
    <property type="evidence" value="ECO:0007669"/>
    <property type="project" value="TreeGrafter"/>
</dbReference>
<keyword evidence="3 5" id="KW-1133">Transmembrane helix</keyword>
<keyword evidence="4 5" id="KW-0472">Membrane</keyword>
<dbReference type="Pfam" id="PF00535">
    <property type="entry name" value="Glycos_transf_2"/>
    <property type="match status" value="1"/>
</dbReference>
<dbReference type="CDD" id="cd04179">
    <property type="entry name" value="DPM_DPG-synthase_like"/>
    <property type="match status" value="1"/>
</dbReference>
<dbReference type="EMBL" id="LQZC01000001">
    <property type="protein sequence ID" value="KXU08802.1"/>
    <property type="molecule type" value="Genomic_DNA"/>
</dbReference>
<dbReference type="InterPro" id="IPR007267">
    <property type="entry name" value="GtrA_DPMS_TM"/>
</dbReference>
<dbReference type="AlphaFoldDB" id="A0A139R1W0"/>
<evidence type="ECO:0000256" key="5">
    <source>
        <dbReference type="SAM" id="Phobius"/>
    </source>
</evidence>
<dbReference type="Gene3D" id="3.90.550.10">
    <property type="entry name" value="Spore Coat Polysaccharide Biosynthesis Protein SpsA, Chain A"/>
    <property type="match status" value="1"/>
</dbReference>
<dbReference type="SUPFAM" id="SSF53448">
    <property type="entry name" value="Nucleotide-diphospho-sugar transferases"/>
    <property type="match status" value="1"/>
</dbReference>
<feature type="transmembrane region" description="Helical" evidence="5">
    <location>
        <begin position="366"/>
        <end position="386"/>
    </location>
</feature>
<feature type="domain" description="GtrA/DPMS transmembrane" evidence="7">
    <location>
        <begin position="273"/>
        <end position="392"/>
    </location>
</feature>
<dbReference type="GO" id="GO:0016020">
    <property type="term" value="C:membrane"/>
    <property type="evidence" value="ECO:0007669"/>
    <property type="project" value="UniProtKB-SubCell"/>
</dbReference>
<accession>A0A139R1W0</accession>
<feature type="transmembrane region" description="Helical" evidence="5">
    <location>
        <begin position="340"/>
        <end position="360"/>
    </location>
</feature>
<dbReference type="InterPro" id="IPR029044">
    <property type="entry name" value="Nucleotide-diphossugar_trans"/>
</dbReference>
<evidence type="ECO:0000256" key="4">
    <source>
        <dbReference type="ARBA" id="ARBA00023136"/>
    </source>
</evidence>
<feature type="domain" description="Glycosyltransferase 2-like" evidence="6">
    <location>
        <begin position="57"/>
        <end position="182"/>
    </location>
</feature>
<comment type="subcellular location">
    <subcellularLocation>
        <location evidence="1">Membrane</location>
        <topology evidence="1">Multi-pass membrane protein</topology>
    </subcellularLocation>
</comment>
<dbReference type="GO" id="GO:0000271">
    <property type="term" value="P:polysaccharide biosynthetic process"/>
    <property type="evidence" value="ECO:0007669"/>
    <property type="project" value="InterPro"/>
</dbReference>
<gene>
    <name evidence="8" type="ORF">SORDD25_00233</name>
</gene>
<name>A0A139R1W0_STROR</name>
<evidence type="ECO:0000256" key="2">
    <source>
        <dbReference type="ARBA" id="ARBA00022692"/>
    </source>
</evidence>
<protein>
    <submittedName>
        <fullName evidence="8">Uncharacterized protein</fullName>
    </submittedName>
</protein>
<reference evidence="8 9" key="1">
    <citation type="submission" date="2016-01" db="EMBL/GenBank/DDBJ databases">
        <title>Highly variable Streptococcus oralis are common among viridans streptococci isolated from primates.</title>
        <authorList>
            <person name="Denapaite D."/>
            <person name="Rieger M."/>
            <person name="Koendgen S."/>
            <person name="Brueckner R."/>
            <person name="Ochigava I."/>
            <person name="Kappeler P."/>
            <person name="Maetz-Rensing K."/>
            <person name="Leendertz F."/>
            <person name="Hakenbeck R."/>
        </authorList>
    </citation>
    <scope>NUCLEOTIDE SEQUENCE [LARGE SCALE GENOMIC DNA]</scope>
    <source>
        <strain evidence="8 9">DD25</strain>
    </source>
</reference>
<comment type="caution">
    <text evidence="8">The sequence shown here is derived from an EMBL/GenBank/DDBJ whole genome shotgun (WGS) entry which is preliminary data.</text>
</comment>
<dbReference type="PANTHER" id="PTHR10859">
    <property type="entry name" value="GLYCOSYL TRANSFERASE"/>
    <property type="match status" value="1"/>
</dbReference>
<dbReference type="PATRIC" id="fig|1303.86.peg.246"/>
<evidence type="ECO:0000313" key="9">
    <source>
        <dbReference type="Proteomes" id="UP000071369"/>
    </source>
</evidence>